<dbReference type="Pfam" id="PF00722">
    <property type="entry name" value="Glyco_hydro_16"/>
    <property type="match status" value="1"/>
</dbReference>
<organism evidence="3 4">
    <name type="scientific">Candidatus Thiomargarita nelsonii</name>
    <dbReference type="NCBI Taxonomy" id="1003181"/>
    <lineage>
        <taxon>Bacteria</taxon>
        <taxon>Pseudomonadati</taxon>
        <taxon>Pseudomonadota</taxon>
        <taxon>Gammaproteobacteria</taxon>
        <taxon>Thiotrichales</taxon>
        <taxon>Thiotrichaceae</taxon>
        <taxon>Thiomargarita</taxon>
    </lineage>
</organism>
<evidence type="ECO:0000313" key="3">
    <source>
        <dbReference type="EMBL" id="OAD18750.1"/>
    </source>
</evidence>
<accession>A0A176RSL9</accession>
<dbReference type="InterPro" id="IPR042095">
    <property type="entry name" value="SUMF_sf"/>
</dbReference>
<dbReference type="EMBL" id="LUTY01003101">
    <property type="protein sequence ID" value="OAD18750.1"/>
    <property type="molecule type" value="Genomic_DNA"/>
</dbReference>
<dbReference type="InterPro" id="IPR051043">
    <property type="entry name" value="Sulfatase_Mod_Factor_Kinase"/>
</dbReference>
<feature type="domain" description="GH16" evidence="2">
    <location>
        <begin position="87"/>
        <end position="326"/>
    </location>
</feature>
<dbReference type="CDD" id="cd00413">
    <property type="entry name" value="Glyco_hydrolase_16"/>
    <property type="match status" value="1"/>
</dbReference>
<reference evidence="3 4" key="1">
    <citation type="submission" date="2016-05" db="EMBL/GenBank/DDBJ databases">
        <title>Single-cell genome of chain-forming Candidatus Thiomargarita nelsonii and comparison to other large sulfur-oxidizing bacteria.</title>
        <authorList>
            <person name="Winkel M."/>
            <person name="Salman V."/>
            <person name="Woyke T."/>
            <person name="Schulz-Vogt H."/>
            <person name="Richter M."/>
            <person name="Flood B."/>
            <person name="Bailey J."/>
            <person name="Amann R."/>
            <person name="Mussmann M."/>
        </authorList>
    </citation>
    <scope>NUCLEOTIDE SEQUENCE [LARGE SCALE GENOMIC DNA]</scope>
    <source>
        <strain evidence="3 4">THI036</strain>
    </source>
</reference>
<dbReference type="Gene3D" id="3.90.1580.10">
    <property type="entry name" value="paralog of FGE (formylglycine-generating enzyme)"/>
    <property type="match status" value="1"/>
</dbReference>
<dbReference type="InterPro" id="IPR005532">
    <property type="entry name" value="SUMF_dom"/>
</dbReference>
<proteinExistence type="inferred from homology"/>
<evidence type="ECO:0000256" key="1">
    <source>
        <dbReference type="ARBA" id="ARBA00006865"/>
    </source>
</evidence>
<dbReference type="AlphaFoldDB" id="A0A176RSL9"/>
<comment type="similarity">
    <text evidence="1">Belongs to the glycosyl hydrolase 16 family.</text>
</comment>
<comment type="caution">
    <text evidence="3">The sequence shown here is derived from an EMBL/GenBank/DDBJ whole genome shotgun (WGS) entry which is preliminary data.</text>
</comment>
<keyword evidence="3" id="KW-0378">Hydrolase</keyword>
<dbReference type="Pfam" id="PF03781">
    <property type="entry name" value="FGE-sulfatase"/>
    <property type="match status" value="1"/>
</dbReference>
<dbReference type="Gene3D" id="2.60.120.200">
    <property type="match status" value="1"/>
</dbReference>
<keyword evidence="4" id="KW-1185">Reference proteome</keyword>
<dbReference type="Proteomes" id="UP000076962">
    <property type="component" value="Unassembled WGS sequence"/>
</dbReference>
<dbReference type="PANTHER" id="PTHR23150">
    <property type="entry name" value="SULFATASE MODIFYING FACTOR 1, 2"/>
    <property type="match status" value="1"/>
</dbReference>
<dbReference type="SUPFAM" id="SSF49899">
    <property type="entry name" value="Concanavalin A-like lectins/glucanases"/>
    <property type="match status" value="1"/>
</dbReference>
<dbReference type="InterPro" id="IPR016187">
    <property type="entry name" value="CTDL_fold"/>
</dbReference>
<dbReference type="PANTHER" id="PTHR23150:SF19">
    <property type="entry name" value="FORMYLGLYCINE-GENERATING ENZYME"/>
    <property type="match status" value="1"/>
</dbReference>
<evidence type="ECO:0000259" key="2">
    <source>
        <dbReference type="PROSITE" id="PS51762"/>
    </source>
</evidence>
<evidence type="ECO:0000313" key="4">
    <source>
        <dbReference type="Proteomes" id="UP000076962"/>
    </source>
</evidence>
<dbReference type="InterPro" id="IPR013320">
    <property type="entry name" value="ConA-like_dom_sf"/>
</dbReference>
<dbReference type="GO" id="GO:0004553">
    <property type="term" value="F:hydrolase activity, hydrolyzing O-glycosyl compounds"/>
    <property type="evidence" value="ECO:0007669"/>
    <property type="project" value="InterPro"/>
</dbReference>
<dbReference type="InterPro" id="IPR000757">
    <property type="entry name" value="Beta-glucanase-like"/>
</dbReference>
<protein>
    <submittedName>
        <fullName evidence="3">Protein containing Glycoside hydrolase, family 16</fullName>
    </submittedName>
</protein>
<sequence>MGQKSPNAWGLYDMIGSVWEWCWDWHGKYDLTRSDDPKGPVSGTARIFRGGSWNDFPRNSRAAFRGGDDPDYASDAIGFRPLRRAFPRFSHENAPDALSLAEGGFAPQPAFSDDFDPGWSATQSAWEVATWVQNGGHMSPTRARDNGKGQLVQTVKAGEPYRGGSVNTYHEFGYGRWIARLKLPSVPGTVHSMFTKDWDDRSTPDDPHDGKQAEVDFEFLTYTFGPGYGEVHIAIHFLNKHHSRYIDIPLDFNPAEDFHEWGFDILPDRVVWHVDGKVIYTWEYTDFIDPNYEFFFNSLTRDKWVNGPPAEDAHYLIDWVKFFPLE</sequence>
<gene>
    <name evidence="3" type="ORF">THIOM_005644</name>
</gene>
<dbReference type="GO" id="GO:0120147">
    <property type="term" value="F:formylglycine-generating oxidase activity"/>
    <property type="evidence" value="ECO:0007669"/>
    <property type="project" value="TreeGrafter"/>
</dbReference>
<name>A0A176RSL9_9GAMM</name>
<dbReference type="SUPFAM" id="SSF56436">
    <property type="entry name" value="C-type lectin-like"/>
    <property type="match status" value="1"/>
</dbReference>
<dbReference type="PROSITE" id="PS51762">
    <property type="entry name" value="GH16_2"/>
    <property type="match status" value="1"/>
</dbReference>
<dbReference type="GO" id="GO:0005975">
    <property type="term" value="P:carbohydrate metabolic process"/>
    <property type="evidence" value="ECO:0007669"/>
    <property type="project" value="InterPro"/>
</dbReference>